<sequence>MPHYEEFSAMDSPISEYPIDKIRGTPRCHVSPNAVSFLEDQWRTPPAATSASKTAEDPSPVLLHLESPRSPDLSQFSPKTEEFIQWQFLECFGSSPVKERLSPLPLTPLGTTEAISPAPGAQEHSFPVPHPPTPRAKESARRSSDPGMVSYPYRTVIRYPFRQR</sequence>
<reference evidence="2 3" key="1">
    <citation type="journal article" date="2024" name="BMC Genomics">
        <title>De novo assembly and annotation of Popillia japonica's genome with initial clues to its potential as an invasive pest.</title>
        <authorList>
            <person name="Cucini C."/>
            <person name="Boschi S."/>
            <person name="Funari R."/>
            <person name="Cardaioli E."/>
            <person name="Iannotti N."/>
            <person name="Marturano G."/>
            <person name="Paoli F."/>
            <person name="Bruttini M."/>
            <person name="Carapelli A."/>
            <person name="Frati F."/>
            <person name="Nardi F."/>
        </authorList>
    </citation>
    <scope>NUCLEOTIDE SEQUENCE [LARGE SCALE GENOMIC DNA]</scope>
    <source>
        <strain evidence="2">DMR45628</strain>
    </source>
</reference>
<keyword evidence="3" id="KW-1185">Reference proteome</keyword>
<accession>A0AAW1HV72</accession>
<dbReference type="Proteomes" id="UP001458880">
    <property type="component" value="Unassembled WGS sequence"/>
</dbReference>
<evidence type="ECO:0000313" key="2">
    <source>
        <dbReference type="EMBL" id="KAK9680562.1"/>
    </source>
</evidence>
<organism evidence="2 3">
    <name type="scientific">Popillia japonica</name>
    <name type="common">Japanese beetle</name>
    <dbReference type="NCBI Taxonomy" id="7064"/>
    <lineage>
        <taxon>Eukaryota</taxon>
        <taxon>Metazoa</taxon>
        <taxon>Ecdysozoa</taxon>
        <taxon>Arthropoda</taxon>
        <taxon>Hexapoda</taxon>
        <taxon>Insecta</taxon>
        <taxon>Pterygota</taxon>
        <taxon>Neoptera</taxon>
        <taxon>Endopterygota</taxon>
        <taxon>Coleoptera</taxon>
        <taxon>Polyphaga</taxon>
        <taxon>Scarabaeiformia</taxon>
        <taxon>Scarabaeidae</taxon>
        <taxon>Rutelinae</taxon>
        <taxon>Popillia</taxon>
    </lineage>
</organism>
<name>A0AAW1HV72_POPJA</name>
<feature type="compositionally biased region" description="Low complexity" evidence="1">
    <location>
        <begin position="103"/>
        <end position="112"/>
    </location>
</feature>
<feature type="compositionally biased region" description="Basic and acidic residues" evidence="1">
    <location>
        <begin position="135"/>
        <end position="144"/>
    </location>
</feature>
<evidence type="ECO:0000313" key="3">
    <source>
        <dbReference type="Proteomes" id="UP001458880"/>
    </source>
</evidence>
<feature type="compositionally biased region" description="Low complexity" evidence="1">
    <location>
        <begin position="44"/>
        <end position="53"/>
    </location>
</feature>
<gene>
    <name evidence="2" type="ORF">QE152_g38993</name>
</gene>
<dbReference type="AlphaFoldDB" id="A0AAW1HV72"/>
<dbReference type="EMBL" id="JASPKY010000882">
    <property type="protein sequence ID" value="KAK9680562.1"/>
    <property type="molecule type" value="Genomic_DNA"/>
</dbReference>
<evidence type="ECO:0000256" key="1">
    <source>
        <dbReference type="SAM" id="MobiDB-lite"/>
    </source>
</evidence>
<comment type="caution">
    <text evidence="2">The sequence shown here is derived from an EMBL/GenBank/DDBJ whole genome shotgun (WGS) entry which is preliminary data.</text>
</comment>
<proteinExistence type="predicted"/>
<feature type="region of interest" description="Disordered" evidence="1">
    <location>
        <begin position="103"/>
        <end position="149"/>
    </location>
</feature>
<protein>
    <submittedName>
        <fullName evidence="2">Uncharacterized protein</fullName>
    </submittedName>
</protein>
<feature type="region of interest" description="Disordered" evidence="1">
    <location>
        <begin position="39"/>
        <end position="59"/>
    </location>
</feature>